<proteinExistence type="predicted"/>
<sequence>MDDENMPSVQDYSQLERQFREQFYELQSNTITLQTTQKELLEIRHALYSTELELEKERRVSHELKMRLRAVTEVANESQQQQTKNQVESVQLRIKYDAMTKQCESLMSQAAAAKTHEAECKIKIRSLEEKLHQRDASNKILEQALKKLQYDNSRVIAAIDHKLAKLKEEHGYLQKSCEETIILNQRLQTVGLCTHAIHQKDKVKIKELEHMIASMMIGNTGSTQESVNYDAHSKIGKLPPSST</sequence>
<dbReference type="EMBL" id="KQ978957">
    <property type="protein sequence ID" value="KYN27064.1"/>
    <property type="molecule type" value="Genomic_DNA"/>
</dbReference>
<gene>
    <name evidence="2" type="ORF">ALC57_03406</name>
</gene>
<evidence type="ECO:0000313" key="3">
    <source>
        <dbReference type="Proteomes" id="UP000078492"/>
    </source>
</evidence>
<dbReference type="AlphaFoldDB" id="A0A195EGQ3"/>
<dbReference type="Proteomes" id="UP000078492">
    <property type="component" value="Unassembled WGS sequence"/>
</dbReference>
<evidence type="ECO:0000256" key="1">
    <source>
        <dbReference type="SAM" id="MobiDB-lite"/>
    </source>
</evidence>
<keyword evidence="3" id="KW-1185">Reference proteome</keyword>
<name>A0A195EGQ3_9HYME</name>
<accession>A0A195EGQ3</accession>
<evidence type="ECO:0000313" key="2">
    <source>
        <dbReference type="EMBL" id="KYN27064.1"/>
    </source>
</evidence>
<feature type="region of interest" description="Disordered" evidence="1">
    <location>
        <begin position="223"/>
        <end position="243"/>
    </location>
</feature>
<reference evidence="2 3" key="1">
    <citation type="submission" date="2015-09" db="EMBL/GenBank/DDBJ databases">
        <title>Trachymyrmex cornetzi WGS genome.</title>
        <authorList>
            <person name="Nygaard S."/>
            <person name="Hu H."/>
            <person name="Boomsma J."/>
            <person name="Zhang G."/>
        </authorList>
    </citation>
    <scope>NUCLEOTIDE SEQUENCE [LARGE SCALE GENOMIC DNA]</scope>
    <source>
        <strain evidence="2">Tcor2-1</strain>
        <tissue evidence="2">Whole body</tissue>
    </source>
</reference>
<organism evidence="2 3">
    <name type="scientific">Trachymyrmex cornetzi</name>
    <dbReference type="NCBI Taxonomy" id="471704"/>
    <lineage>
        <taxon>Eukaryota</taxon>
        <taxon>Metazoa</taxon>
        <taxon>Ecdysozoa</taxon>
        <taxon>Arthropoda</taxon>
        <taxon>Hexapoda</taxon>
        <taxon>Insecta</taxon>
        <taxon>Pterygota</taxon>
        <taxon>Neoptera</taxon>
        <taxon>Endopterygota</taxon>
        <taxon>Hymenoptera</taxon>
        <taxon>Apocrita</taxon>
        <taxon>Aculeata</taxon>
        <taxon>Formicoidea</taxon>
        <taxon>Formicidae</taxon>
        <taxon>Myrmicinae</taxon>
        <taxon>Trachymyrmex</taxon>
    </lineage>
</organism>
<protein>
    <submittedName>
        <fullName evidence="2">Uncharacterized protein</fullName>
    </submittedName>
</protein>